<dbReference type="EMBL" id="RBIR01000008">
    <property type="protein sequence ID" value="RKR13843.1"/>
    <property type="molecule type" value="Genomic_DNA"/>
</dbReference>
<dbReference type="Proteomes" id="UP000276055">
    <property type="component" value="Unassembled WGS sequence"/>
</dbReference>
<comment type="caution">
    <text evidence="2">The sequence shown here is derived from an EMBL/GenBank/DDBJ whole genome shotgun (WGS) entry which is preliminary data.</text>
</comment>
<feature type="domain" description="DinB-like" evidence="1">
    <location>
        <begin position="52"/>
        <end position="168"/>
    </location>
</feature>
<organism evidence="2 3">
    <name type="scientific">Arthrobacter oryzae</name>
    <dbReference type="NCBI Taxonomy" id="409290"/>
    <lineage>
        <taxon>Bacteria</taxon>
        <taxon>Bacillati</taxon>
        <taxon>Actinomycetota</taxon>
        <taxon>Actinomycetes</taxon>
        <taxon>Micrococcales</taxon>
        <taxon>Micrococcaceae</taxon>
        <taxon>Arthrobacter</taxon>
    </lineage>
</organism>
<gene>
    <name evidence="2" type="ORF">C8D78_3184</name>
</gene>
<dbReference type="Gene3D" id="1.20.120.450">
    <property type="entry name" value="dinb family like domain"/>
    <property type="match status" value="1"/>
</dbReference>
<evidence type="ECO:0000313" key="2">
    <source>
        <dbReference type="EMBL" id="RKR13843.1"/>
    </source>
</evidence>
<evidence type="ECO:0000313" key="3">
    <source>
        <dbReference type="Proteomes" id="UP000276055"/>
    </source>
</evidence>
<dbReference type="InterPro" id="IPR024775">
    <property type="entry name" value="DinB-like"/>
</dbReference>
<dbReference type="RefSeq" id="WP_120954815.1">
    <property type="nucleotide sequence ID" value="NZ_RBIR01000008.1"/>
</dbReference>
<reference evidence="2 3" key="1">
    <citation type="submission" date="2018-10" db="EMBL/GenBank/DDBJ databases">
        <title>Genomic Encyclopedia of Type Strains, Phase IV (KMG-IV): sequencing the most valuable type-strain genomes for metagenomic binning, comparative biology and taxonomic classification.</title>
        <authorList>
            <person name="Goeker M."/>
        </authorList>
    </citation>
    <scope>NUCLEOTIDE SEQUENCE [LARGE SCALE GENOMIC DNA]</scope>
    <source>
        <strain evidence="2 3">DSM 25586</strain>
    </source>
</reference>
<proteinExistence type="predicted"/>
<dbReference type="SUPFAM" id="SSF109854">
    <property type="entry name" value="DinB/YfiT-like putative metalloenzymes"/>
    <property type="match status" value="1"/>
</dbReference>
<dbReference type="Pfam" id="PF12867">
    <property type="entry name" value="DinB_2"/>
    <property type="match status" value="1"/>
</dbReference>
<protein>
    <submittedName>
        <fullName evidence="2">DinB family protein</fullName>
    </submittedName>
</protein>
<dbReference type="OrthoDB" id="3376896at2"/>
<accession>A0A495EBB4</accession>
<sequence>MPITPDIKDWTWVLSRPCPECGFDASVATPATVPGIVTSMLPRWRAALRRPDATERPDEATWSVLEYACHVRDVFTVFDHRLSLMLTEDDARFDDWDQDKAAIEQDYANADPAEVAAELTAEGEQIAASFARVPEQDWSRKGTRSNGSVFTVLTFAQYFLHDVVHHLHDVDG</sequence>
<evidence type="ECO:0000259" key="1">
    <source>
        <dbReference type="Pfam" id="PF12867"/>
    </source>
</evidence>
<name>A0A495EBB4_9MICC</name>
<dbReference type="AlphaFoldDB" id="A0A495EBB4"/>
<dbReference type="InterPro" id="IPR034660">
    <property type="entry name" value="DinB/YfiT-like"/>
</dbReference>